<dbReference type="EMBL" id="JABMCC010000118">
    <property type="protein sequence ID" value="NUU57648.1"/>
    <property type="molecule type" value="Genomic_DNA"/>
</dbReference>
<comment type="similarity">
    <text evidence="1">Belongs to the thioesterase family.</text>
</comment>
<dbReference type="InterPro" id="IPR012223">
    <property type="entry name" value="TEII"/>
</dbReference>
<proteinExistence type="inferred from homology"/>
<dbReference type="GeneID" id="97134318"/>
<evidence type="ECO:0000256" key="1">
    <source>
        <dbReference type="ARBA" id="ARBA00007169"/>
    </source>
</evidence>
<evidence type="ECO:0000313" key="4">
    <source>
        <dbReference type="Proteomes" id="UP000577724"/>
    </source>
</evidence>
<comment type="caution">
    <text evidence="3">The sequence shown here is derived from an EMBL/GenBank/DDBJ whole genome shotgun (WGS) entry which is preliminary data.</text>
</comment>
<dbReference type="SUPFAM" id="SSF53474">
    <property type="entry name" value="alpha/beta-Hydrolases"/>
    <property type="match status" value="1"/>
</dbReference>
<organism evidence="3 4">
    <name type="scientific">Paenibacillus taichungensis</name>
    <dbReference type="NCBI Taxonomy" id="484184"/>
    <lineage>
        <taxon>Bacteria</taxon>
        <taxon>Bacillati</taxon>
        <taxon>Bacillota</taxon>
        <taxon>Bacilli</taxon>
        <taxon>Bacillales</taxon>
        <taxon>Paenibacillaceae</taxon>
        <taxon>Paenibacillus</taxon>
    </lineage>
</organism>
<dbReference type="Pfam" id="PF00975">
    <property type="entry name" value="Thioesterase"/>
    <property type="match status" value="1"/>
</dbReference>
<keyword evidence="4" id="KW-1185">Reference proteome</keyword>
<dbReference type="InterPro" id="IPR001031">
    <property type="entry name" value="Thioesterase"/>
</dbReference>
<sequence>MMELKYLEQLQTGKGNRQLVCFPYLGGHSQSFQPLVGELPDTEIWAFTPPGHGLNTQAPLEHMQQLVELYTSQILHVIRPGSTLFGHSLGGITAYFVAQRLYQEIPDVAQTLQLVLSACNTPSECGNQHYEGMSDEGLIDHLFSYDGLPQELMHEKELLYYFLPVIRADFRLLESAASIEHQPLSMPVLYLWGERDRTVSLQSALKWGRYVEPPMKLQTIREGNHMFIMHQPSTVAQVLTSFMTPDE</sequence>
<gene>
    <name evidence="3" type="ORF">HP548_26540</name>
</gene>
<dbReference type="RefSeq" id="WP_099857013.1">
    <property type="nucleotide sequence ID" value="NZ_CBCRYD010000007.1"/>
</dbReference>
<dbReference type="PANTHER" id="PTHR11487:SF0">
    <property type="entry name" value="S-ACYL FATTY ACID SYNTHASE THIOESTERASE, MEDIUM CHAIN"/>
    <property type="match status" value="1"/>
</dbReference>
<accession>A0ABX2MU86</accession>
<dbReference type="InterPro" id="IPR029058">
    <property type="entry name" value="AB_hydrolase_fold"/>
</dbReference>
<dbReference type="PANTHER" id="PTHR11487">
    <property type="entry name" value="THIOESTERASE"/>
    <property type="match status" value="1"/>
</dbReference>
<dbReference type="Proteomes" id="UP000577724">
    <property type="component" value="Unassembled WGS sequence"/>
</dbReference>
<reference evidence="3 4" key="1">
    <citation type="submission" date="2020-05" db="EMBL/GenBank/DDBJ databases">
        <title>Genome Sequencing of Type Strains.</title>
        <authorList>
            <person name="Lemaire J.F."/>
            <person name="Inderbitzin P."/>
            <person name="Gregorio O.A."/>
            <person name="Collins S.B."/>
            <person name="Wespe N."/>
            <person name="Knight-Connoni V."/>
        </authorList>
    </citation>
    <scope>NUCLEOTIDE SEQUENCE [LARGE SCALE GENOMIC DNA]</scope>
    <source>
        <strain evidence="3 4">DSM 19942</strain>
    </source>
</reference>
<dbReference type="Gene3D" id="3.40.50.1820">
    <property type="entry name" value="alpha/beta hydrolase"/>
    <property type="match status" value="1"/>
</dbReference>
<evidence type="ECO:0000313" key="3">
    <source>
        <dbReference type="EMBL" id="NUU57648.1"/>
    </source>
</evidence>
<protein>
    <submittedName>
        <fullName evidence="3">Thioesterase</fullName>
    </submittedName>
</protein>
<name>A0ABX2MU86_9BACL</name>
<evidence type="ECO:0000259" key="2">
    <source>
        <dbReference type="Pfam" id="PF00975"/>
    </source>
</evidence>
<feature type="domain" description="Thioesterase" evidence="2">
    <location>
        <begin position="17"/>
        <end position="237"/>
    </location>
</feature>